<dbReference type="InterPro" id="IPR004692">
    <property type="entry name" value="SecG"/>
</dbReference>
<comment type="caution">
    <text evidence="10">Lacks conserved residue(s) required for the propagation of feature annotation.</text>
</comment>
<dbReference type="RefSeq" id="WP_213168033.1">
    <property type="nucleotide sequence ID" value="NZ_CP058559.1"/>
</dbReference>
<evidence type="ECO:0000256" key="7">
    <source>
        <dbReference type="ARBA" id="ARBA00022989"/>
    </source>
</evidence>
<dbReference type="EMBL" id="CP058559">
    <property type="protein sequence ID" value="QNO14383.1"/>
    <property type="molecule type" value="Genomic_DNA"/>
</dbReference>
<evidence type="ECO:0000313" key="11">
    <source>
        <dbReference type="EMBL" id="QNO14383.1"/>
    </source>
</evidence>
<gene>
    <name evidence="11" type="primary">secG</name>
    <name evidence="11" type="ORF">HYG86_06160</name>
</gene>
<keyword evidence="7 10" id="KW-1133">Transmembrane helix</keyword>
<reference evidence="11 12" key="1">
    <citation type="submission" date="2020-07" db="EMBL/GenBank/DDBJ databases">
        <title>Alkalicella. sp. LB2 genome.</title>
        <authorList>
            <person name="Postec A."/>
            <person name="Quemeneur M."/>
        </authorList>
    </citation>
    <scope>NUCLEOTIDE SEQUENCE [LARGE SCALE GENOMIC DNA]</scope>
    <source>
        <strain evidence="11 12">LB2</strain>
    </source>
</reference>
<dbReference type="NCBIfam" id="TIGR00810">
    <property type="entry name" value="secG"/>
    <property type="match status" value="1"/>
</dbReference>
<organism evidence="11 12">
    <name type="scientific">Alkalicella caledoniensis</name>
    <dbReference type="NCBI Taxonomy" id="2731377"/>
    <lineage>
        <taxon>Bacteria</taxon>
        <taxon>Bacillati</taxon>
        <taxon>Bacillota</taxon>
        <taxon>Clostridia</taxon>
        <taxon>Eubacteriales</taxon>
        <taxon>Proteinivoracaceae</taxon>
        <taxon>Alkalicella</taxon>
    </lineage>
</organism>
<dbReference type="GO" id="GO:0005886">
    <property type="term" value="C:plasma membrane"/>
    <property type="evidence" value="ECO:0007669"/>
    <property type="project" value="UniProtKB-SubCell"/>
</dbReference>
<evidence type="ECO:0000256" key="10">
    <source>
        <dbReference type="RuleBase" id="RU365087"/>
    </source>
</evidence>
<protein>
    <recommendedName>
        <fullName evidence="10">Protein-export membrane protein SecG</fullName>
    </recommendedName>
</protein>
<evidence type="ECO:0000256" key="1">
    <source>
        <dbReference type="ARBA" id="ARBA00004651"/>
    </source>
</evidence>
<dbReference type="KEGG" id="acae:HYG86_06160"/>
<evidence type="ECO:0000256" key="5">
    <source>
        <dbReference type="ARBA" id="ARBA00022692"/>
    </source>
</evidence>
<keyword evidence="4 10" id="KW-1003">Cell membrane</keyword>
<feature type="transmembrane region" description="Helical" evidence="10">
    <location>
        <begin position="54"/>
        <end position="74"/>
    </location>
</feature>
<dbReference type="PANTHER" id="PTHR34182:SF1">
    <property type="entry name" value="PROTEIN-EXPORT MEMBRANE PROTEIN SECG"/>
    <property type="match status" value="1"/>
</dbReference>
<comment type="function">
    <text evidence="10">Involved in protein export. Participates in an early event of protein translocation.</text>
</comment>
<keyword evidence="9 10" id="KW-0472">Membrane</keyword>
<dbReference type="GO" id="GO:0043952">
    <property type="term" value="P:protein transport by the Sec complex"/>
    <property type="evidence" value="ECO:0007669"/>
    <property type="project" value="TreeGrafter"/>
</dbReference>
<dbReference type="GO" id="GO:0009306">
    <property type="term" value="P:protein secretion"/>
    <property type="evidence" value="ECO:0007669"/>
    <property type="project" value="UniProtKB-UniRule"/>
</dbReference>
<dbReference type="Proteomes" id="UP000516160">
    <property type="component" value="Chromosome"/>
</dbReference>
<evidence type="ECO:0000256" key="8">
    <source>
        <dbReference type="ARBA" id="ARBA00023010"/>
    </source>
</evidence>
<comment type="similarity">
    <text evidence="2 10">Belongs to the SecG family.</text>
</comment>
<dbReference type="PRINTS" id="PR01651">
    <property type="entry name" value="SECGEXPORT"/>
</dbReference>
<keyword evidence="5 10" id="KW-0812">Transmembrane</keyword>
<evidence type="ECO:0000256" key="2">
    <source>
        <dbReference type="ARBA" id="ARBA00008445"/>
    </source>
</evidence>
<dbReference type="GO" id="GO:0015450">
    <property type="term" value="F:protein-transporting ATPase activity"/>
    <property type="evidence" value="ECO:0007669"/>
    <property type="project" value="UniProtKB-UniRule"/>
</dbReference>
<dbReference type="GO" id="GO:0065002">
    <property type="term" value="P:intracellular protein transmembrane transport"/>
    <property type="evidence" value="ECO:0007669"/>
    <property type="project" value="TreeGrafter"/>
</dbReference>
<comment type="subcellular location">
    <subcellularLocation>
        <location evidence="1 10">Cell membrane</location>
        <topology evidence="1 10">Multi-pass membrane protein</topology>
    </subcellularLocation>
</comment>
<evidence type="ECO:0000256" key="3">
    <source>
        <dbReference type="ARBA" id="ARBA00022448"/>
    </source>
</evidence>
<dbReference type="Pfam" id="PF03840">
    <property type="entry name" value="SecG"/>
    <property type="match status" value="1"/>
</dbReference>
<evidence type="ECO:0000256" key="4">
    <source>
        <dbReference type="ARBA" id="ARBA00022475"/>
    </source>
</evidence>
<name>A0A7G9W6S1_ALKCA</name>
<evidence type="ECO:0000256" key="6">
    <source>
        <dbReference type="ARBA" id="ARBA00022927"/>
    </source>
</evidence>
<dbReference type="PANTHER" id="PTHR34182">
    <property type="entry name" value="PROTEIN-EXPORT MEMBRANE PROTEIN SECG"/>
    <property type="match status" value="1"/>
</dbReference>
<dbReference type="AlphaFoldDB" id="A0A7G9W6S1"/>
<accession>A0A7G9W6S1</accession>
<evidence type="ECO:0000313" key="12">
    <source>
        <dbReference type="Proteomes" id="UP000516160"/>
    </source>
</evidence>
<evidence type="ECO:0000256" key="9">
    <source>
        <dbReference type="ARBA" id="ARBA00023136"/>
    </source>
</evidence>
<keyword evidence="12" id="KW-1185">Reference proteome</keyword>
<keyword evidence="3 10" id="KW-0813">Transport</keyword>
<keyword evidence="8 10" id="KW-0811">Translocation</keyword>
<proteinExistence type="inferred from homology"/>
<keyword evidence="6 10" id="KW-0653">Protein transport</keyword>
<sequence length="75" mass="7808">MDLIFQIIHALLAIGLIAGVLLQSGKSGGLSGAIGGGGTQSFKTKTLDEKLSKITKYVAVLFMISSVLLSFLLGR</sequence>